<evidence type="ECO:0000313" key="8">
    <source>
        <dbReference type="EMBL" id="KAF7727248.1"/>
    </source>
</evidence>
<evidence type="ECO:0000256" key="2">
    <source>
        <dbReference type="ARBA" id="ARBA00022741"/>
    </source>
</evidence>
<dbReference type="GO" id="GO:0005657">
    <property type="term" value="C:replication fork"/>
    <property type="evidence" value="ECO:0007669"/>
    <property type="project" value="TreeGrafter"/>
</dbReference>
<dbReference type="GO" id="GO:0061982">
    <property type="term" value="P:meiosis I cell cycle process"/>
    <property type="evidence" value="ECO:0007669"/>
    <property type="project" value="UniProtKB-ARBA"/>
</dbReference>
<dbReference type="GO" id="GO:0140664">
    <property type="term" value="F:ATP-dependent DNA damage sensor activity"/>
    <property type="evidence" value="ECO:0007669"/>
    <property type="project" value="InterPro"/>
</dbReference>
<keyword evidence="6" id="KW-0539">Nucleus</keyword>
<feature type="domain" description="RecA family profile 1" evidence="7">
    <location>
        <begin position="72"/>
        <end position="253"/>
    </location>
</feature>
<dbReference type="GO" id="GO:0033065">
    <property type="term" value="C:Rad51C-XRCC3 complex"/>
    <property type="evidence" value="ECO:0007669"/>
    <property type="project" value="TreeGrafter"/>
</dbReference>
<dbReference type="InterPro" id="IPR013632">
    <property type="entry name" value="Rad51_C"/>
</dbReference>
<dbReference type="AlphaFoldDB" id="A0A8H7BU89"/>
<evidence type="ECO:0000313" key="9">
    <source>
        <dbReference type="Proteomes" id="UP000605846"/>
    </source>
</evidence>
<dbReference type="Pfam" id="PF08423">
    <property type="entry name" value="Rad51"/>
    <property type="match status" value="1"/>
</dbReference>
<dbReference type="InterPro" id="IPR047348">
    <property type="entry name" value="XRCC3-like_C"/>
</dbReference>
<organism evidence="8 9">
    <name type="scientific">Apophysomyces ossiformis</name>
    <dbReference type="NCBI Taxonomy" id="679940"/>
    <lineage>
        <taxon>Eukaryota</taxon>
        <taxon>Fungi</taxon>
        <taxon>Fungi incertae sedis</taxon>
        <taxon>Mucoromycota</taxon>
        <taxon>Mucoromycotina</taxon>
        <taxon>Mucoromycetes</taxon>
        <taxon>Mucorales</taxon>
        <taxon>Mucorineae</taxon>
        <taxon>Mucoraceae</taxon>
        <taxon>Apophysomyces</taxon>
    </lineage>
</organism>
<keyword evidence="9" id="KW-1185">Reference proteome</keyword>
<dbReference type="GO" id="GO:0005524">
    <property type="term" value="F:ATP binding"/>
    <property type="evidence" value="ECO:0007669"/>
    <property type="project" value="UniProtKB-KW"/>
</dbReference>
<evidence type="ECO:0000256" key="4">
    <source>
        <dbReference type="ARBA" id="ARBA00022840"/>
    </source>
</evidence>
<dbReference type="PIRSF" id="PIRSF005856">
    <property type="entry name" value="Rad51"/>
    <property type="match status" value="1"/>
</dbReference>
<dbReference type="GO" id="GO:0000722">
    <property type="term" value="P:telomere maintenance via recombination"/>
    <property type="evidence" value="ECO:0007669"/>
    <property type="project" value="TreeGrafter"/>
</dbReference>
<keyword evidence="2" id="KW-0547">Nucleotide-binding</keyword>
<dbReference type="SUPFAM" id="SSF52540">
    <property type="entry name" value="P-loop containing nucleoside triphosphate hydrolases"/>
    <property type="match status" value="1"/>
</dbReference>
<evidence type="ECO:0000256" key="3">
    <source>
        <dbReference type="ARBA" id="ARBA00022763"/>
    </source>
</evidence>
<protein>
    <recommendedName>
        <fullName evidence="7">RecA family profile 1 domain-containing protein</fullName>
    </recommendedName>
</protein>
<comment type="caution">
    <text evidence="8">The sequence shown here is derived from an EMBL/GenBank/DDBJ whole genome shotgun (WGS) entry which is preliminary data.</text>
</comment>
<dbReference type="GO" id="GO:0045003">
    <property type="term" value="P:double-strand break repair via synthesis-dependent strand annealing"/>
    <property type="evidence" value="ECO:0007669"/>
    <property type="project" value="TreeGrafter"/>
</dbReference>
<evidence type="ECO:0000256" key="5">
    <source>
        <dbReference type="ARBA" id="ARBA00023204"/>
    </source>
</evidence>
<dbReference type="Proteomes" id="UP000605846">
    <property type="component" value="Unassembled WGS sequence"/>
</dbReference>
<dbReference type="PANTHER" id="PTHR46487">
    <property type="entry name" value="DNA REPAIR PROTEIN XRCC3"/>
    <property type="match status" value="1"/>
</dbReference>
<dbReference type="PROSITE" id="PS50162">
    <property type="entry name" value="RECA_2"/>
    <property type="match status" value="1"/>
</dbReference>
<dbReference type="GO" id="GO:0000400">
    <property type="term" value="F:four-way junction DNA binding"/>
    <property type="evidence" value="ECO:0007669"/>
    <property type="project" value="TreeGrafter"/>
</dbReference>
<keyword evidence="4" id="KW-0067">ATP-binding</keyword>
<gene>
    <name evidence="8" type="ORF">EC973_007861</name>
</gene>
<dbReference type="OrthoDB" id="1861185at2759"/>
<keyword evidence="5" id="KW-0234">DNA repair</keyword>
<sequence length="368" mass="41404">MEEVAKKLGIYTKLEQEGLDAPQELLIRSEPELKRLLGSPPPETIHELLDAAAAEVYPWGERHQTCRDLISHNNLITSDDDALDQMLGGGITIGAVTEVVGESSSGKTQFVLQLCLTVQKPAVLGGLGGSAVYLHSEGRFPSARLDQLTEVFCRKYDNMDPNKARQSIHTMPIPDNQTQYRVLAYQLPVFLERHRDVRLIVLDSISANYRSEKHSLQDNKRRFERLEEICDIGSRLKKLAHQYGVAVIVVNQVSDSLPTTKSNDPNPLNLPPEHVAKWMDFQQDVPLSLFIHSLVKKPVLGLTWSNAVNIRIRFARSPMMDGAKTRRAMFVDFSPVAARCACEIVIGEDGVRSYDRRQHPHKRKRLTA</sequence>
<comment type="subcellular location">
    <subcellularLocation>
        <location evidence="1">Nucleus</location>
    </subcellularLocation>
</comment>
<evidence type="ECO:0000256" key="1">
    <source>
        <dbReference type="ARBA" id="ARBA00004123"/>
    </source>
</evidence>
<dbReference type="InterPro" id="IPR020588">
    <property type="entry name" value="RecA_ATP-bd"/>
</dbReference>
<dbReference type="InterPro" id="IPR016467">
    <property type="entry name" value="DNA_recomb/repair_RecA-like"/>
</dbReference>
<dbReference type="GO" id="GO:0071140">
    <property type="term" value="P:resolution of mitotic recombination intermediates"/>
    <property type="evidence" value="ECO:0007669"/>
    <property type="project" value="TreeGrafter"/>
</dbReference>
<reference evidence="8" key="1">
    <citation type="submission" date="2020-01" db="EMBL/GenBank/DDBJ databases">
        <title>Genome Sequencing of Three Apophysomyces-Like Fungal Strains Confirms a Novel Fungal Genus in the Mucoromycota with divergent Burkholderia-like Endosymbiotic Bacteria.</title>
        <authorList>
            <person name="Stajich J.E."/>
            <person name="Macias A.M."/>
            <person name="Carter-House D."/>
            <person name="Lovett B."/>
            <person name="Kasson L.R."/>
            <person name="Berry K."/>
            <person name="Grigoriev I."/>
            <person name="Chang Y."/>
            <person name="Spatafora J."/>
            <person name="Kasson M.T."/>
        </authorList>
    </citation>
    <scope>NUCLEOTIDE SEQUENCE</scope>
    <source>
        <strain evidence="8">NRRL A-21654</strain>
    </source>
</reference>
<dbReference type="InterPro" id="IPR027417">
    <property type="entry name" value="P-loop_NTPase"/>
</dbReference>
<name>A0A8H7BU89_9FUNG</name>
<dbReference type="PANTHER" id="PTHR46487:SF1">
    <property type="entry name" value="DNA REPAIR PROTEIN XRCC3"/>
    <property type="match status" value="1"/>
</dbReference>
<dbReference type="Gene3D" id="3.40.50.300">
    <property type="entry name" value="P-loop containing nucleotide triphosphate hydrolases"/>
    <property type="match status" value="1"/>
</dbReference>
<proteinExistence type="predicted"/>
<accession>A0A8H7BU89</accession>
<evidence type="ECO:0000256" key="6">
    <source>
        <dbReference type="ARBA" id="ARBA00023242"/>
    </source>
</evidence>
<dbReference type="GO" id="GO:0090656">
    <property type="term" value="P:t-circle formation"/>
    <property type="evidence" value="ECO:0007669"/>
    <property type="project" value="TreeGrafter"/>
</dbReference>
<evidence type="ECO:0000259" key="7">
    <source>
        <dbReference type="PROSITE" id="PS50162"/>
    </source>
</evidence>
<dbReference type="EMBL" id="JABAYA010000061">
    <property type="protein sequence ID" value="KAF7727248.1"/>
    <property type="molecule type" value="Genomic_DNA"/>
</dbReference>
<dbReference type="CDD" id="cd19491">
    <property type="entry name" value="XRCC3"/>
    <property type="match status" value="1"/>
</dbReference>
<keyword evidence="3" id="KW-0227">DNA damage</keyword>